<evidence type="ECO:0000256" key="7">
    <source>
        <dbReference type="ARBA" id="ARBA00023237"/>
    </source>
</evidence>
<dbReference type="Pfam" id="PF13715">
    <property type="entry name" value="CarbopepD_reg_2"/>
    <property type="match status" value="1"/>
</dbReference>
<dbReference type="EMBL" id="FOKV01000002">
    <property type="protein sequence ID" value="SFC12987.1"/>
    <property type="molecule type" value="Genomic_DNA"/>
</dbReference>
<gene>
    <name evidence="9" type="ORF">SAMN04487907_102345</name>
</gene>
<dbReference type="SUPFAM" id="SSF49464">
    <property type="entry name" value="Carboxypeptidase regulatory domain-like"/>
    <property type="match status" value="1"/>
</dbReference>
<dbReference type="GO" id="GO:0015344">
    <property type="term" value="F:siderophore uptake transmembrane transporter activity"/>
    <property type="evidence" value="ECO:0007669"/>
    <property type="project" value="TreeGrafter"/>
</dbReference>
<dbReference type="OrthoDB" id="1075473at2"/>
<keyword evidence="3" id="KW-1134">Transmembrane beta strand</keyword>
<dbReference type="AlphaFoldDB" id="A0A1I1GMK5"/>
<dbReference type="InterPro" id="IPR036942">
    <property type="entry name" value="Beta-barrel_TonB_sf"/>
</dbReference>
<dbReference type="InterPro" id="IPR008969">
    <property type="entry name" value="CarboxyPept-like_regulatory"/>
</dbReference>
<organism evidence="9 10">
    <name type="scientific">Zunongwangia mangrovi</name>
    <dbReference type="NCBI Taxonomy" id="1334022"/>
    <lineage>
        <taxon>Bacteria</taxon>
        <taxon>Pseudomonadati</taxon>
        <taxon>Bacteroidota</taxon>
        <taxon>Flavobacteriia</taxon>
        <taxon>Flavobacteriales</taxon>
        <taxon>Flavobacteriaceae</taxon>
        <taxon>Zunongwangia</taxon>
    </lineage>
</organism>
<keyword evidence="5" id="KW-0732">Signal</keyword>
<keyword evidence="10" id="KW-1185">Reference proteome</keyword>
<evidence type="ECO:0000259" key="8">
    <source>
        <dbReference type="Pfam" id="PF07715"/>
    </source>
</evidence>
<dbReference type="Gene3D" id="2.60.40.1120">
    <property type="entry name" value="Carboxypeptidase-like, regulatory domain"/>
    <property type="match status" value="1"/>
</dbReference>
<reference evidence="10" key="1">
    <citation type="submission" date="2016-10" db="EMBL/GenBank/DDBJ databases">
        <authorList>
            <person name="Varghese N."/>
            <person name="Submissions S."/>
        </authorList>
    </citation>
    <scope>NUCLEOTIDE SEQUENCE [LARGE SCALE GENOMIC DNA]</scope>
    <source>
        <strain evidence="10">DSM 24499</strain>
    </source>
</reference>
<dbReference type="Pfam" id="PF07715">
    <property type="entry name" value="Plug"/>
    <property type="match status" value="1"/>
</dbReference>
<dbReference type="GO" id="GO:0044718">
    <property type="term" value="P:siderophore transmembrane transport"/>
    <property type="evidence" value="ECO:0007669"/>
    <property type="project" value="TreeGrafter"/>
</dbReference>
<dbReference type="STRING" id="1334022.SAMN04487907_102345"/>
<evidence type="ECO:0000256" key="6">
    <source>
        <dbReference type="ARBA" id="ARBA00023136"/>
    </source>
</evidence>
<feature type="domain" description="TonB-dependent receptor plug" evidence="8">
    <location>
        <begin position="119"/>
        <end position="217"/>
    </location>
</feature>
<evidence type="ECO:0000256" key="5">
    <source>
        <dbReference type="ARBA" id="ARBA00022729"/>
    </source>
</evidence>
<dbReference type="Gene3D" id="2.40.170.20">
    <property type="entry name" value="TonB-dependent receptor, beta-barrel domain"/>
    <property type="match status" value="1"/>
</dbReference>
<keyword evidence="7" id="KW-0998">Cell outer membrane</keyword>
<keyword evidence="2" id="KW-0813">Transport</keyword>
<evidence type="ECO:0000256" key="1">
    <source>
        <dbReference type="ARBA" id="ARBA00004571"/>
    </source>
</evidence>
<evidence type="ECO:0000313" key="10">
    <source>
        <dbReference type="Proteomes" id="UP000199438"/>
    </source>
</evidence>
<keyword evidence="6" id="KW-0472">Membrane</keyword>
<keyword evidence="9" id="KW-0675">Receptor</keyword>
<dbReference type="InterPro" id="IPR012910">
    <property type="entry name" value="Plug_dom"/>
</dbReference>
<dbReference type="InterPro" id="IPR039426">
    <property type="entry name" value="TonB-dep_rcpt-like"/>
</dbReference>
<evidence type="ECO:0000256" key="4">
    <source>
        <dbReference type="ARBA" id="ARBA00022692"/>
    </source>
</evidence>
<proteinExistence type="predicted"/>
<comment type="subcellular location">
    <subcellularLocation>
        <location evidence="1">Cell outer membrane</location>
        <topology evidence="1">Multi-pass membrane protein</topology>
    </subcellularLocation>
</comment>
<accession>A0A1I1GMK5</accession>
<sequence>MNFNYYLFLFVFIFIGRSSFAQQEIHGVITDKKEQPIAGANIYLKGTYDGAISDENGRFNFTSEETGTKTLVISFLSFETKEISGEISSFKNLQIQLTEKFDALDAVVINAGNFEAGTTSEASVLKPLDIVTTAGSVGNIITALETLPGTQSVGEDGRLFVRGGDASETQTFVDGLRVAQPYNASVRNIPSRGRFSPYLFKGMSFSTGGYSAEYGNALSSVLVMDTQDEAEEDNTELSFMSLGFGIGKTKNWEKSSITLNTSYANLGPYQSLIDQNISFNKPFQSIAGEAVFRNQFENGLLKVYTAYDHSSFNVEQPIYGSTQTVDLKNNNFYLNSSYVHSLGNKWHLFGGISYGNSQNDINLIAEESEELIDDTENSFHLKTKLSKRFTDKIKLNFGAEYFNTDFKQSYQSEAGNFNPNYNSGLFSVFTETDIFFSQNLAAKVGVRATQDALLSEVYVSPRLSLAYKIDENQQISTAFGNFRQQAGQDYLKFSEHLVQQKATHYILNYQYKKASTTLRAEAYFKEYRDLLTYSGDEITFDSNFDNSGSGYAKGIDIFWRDGHFKNLDYWISYSFIDSERKYQNYPEQVTPNFVANHNLSVVSKYWIQSLRSQAGFTYNFNSGRPYNDPNTPNFMAEKVKSYHSLNFNWAYLLNKQQILYVSVSNVLGTQNVFGYDYSNTPDASGTYTARAIRPTADRFFFVGFFWTISDNKNRNQLDQL</sequence>
<evidence type="ECO:0000313" key="9">
    <source>
        <dbReference type="EMBL" id="SFC12987.1"/>
    </source>
</evidence>
<protein>
    <submittedName>
        <fullName evidence="9">Outer membrane receptor for ferrienterochelin and colicins</fullName>
    </submittedName>
</protein>
<dbReference type="SUPFAM" id="SSF56935">
    <property type="entry name" value="Porins"/>
    <property type="match status" value="1"/>
</dbReference>
<dbReference type="RefSeq" id="WP_092541361.1">
    <property type="nucleotide sequence ID" value="NZ_FOKV01000002.1"/>
</dbReference>
<dbReference type="PANTHER" id="PTHR30069:SF29">
    <property type="entry name" value="HEMOGLOBIN AND HEMOGLOBIN-HAPTOGLOBIN-BINDING PROTEIN 1-RELATED"/>
    <property type="match status" value="1"/>
</dbReference>
<evidence type="ECO:0000256" key="2">
    <source>
        <dbReference type="ARBA" id="ARBA00022448"/>
    </source>
</evidence>
<keyword evidence="4" id="KW-0812">Transmembrane</keyword>
<evidence type="ECO:0000256" key="3">
    <source>
        <dbReference type="ARBA" id="ARBA00022452"/>
    </source>
</evidence>
<dbReference type="PANTHER" id="PTHR30069">
    <property type="entry name" value="TONB-DEPENDENT OUTER MEMBRANE RECEPTOR"/>
    <property type="match status" value="1"/>
</dbReference>
<name>A0A1I1GMK5_9FLAO</name>
<dbReference type="GO" id="GO:0009279">
    <property type="term" value="C:cell outer membrane"/>
    <property type="evidence" value="ECO:0007669"/>
    <property type="project" value="UniProtKB-SubCell"/>
</dbReference>
<dbReference type="Proteomes" id="UP000199438">
    <property type="component" value="Unassembled WGS sequence"/>
</dbReference>